<dbReference type="InterPro" id="IPR029058">
    <property type="entry name" value="AB_hydrolase_fold"/>
</dbReference>
<dbReference type="InterPro" id="IPR000801">
    <property type="entry name" value="Esterase-like"/>
</dbReference>
<dbReference type="EMBL" id="JACKWY010000005">
    <property type="protein sequence ID" value="MBB6715021.1"/>
    <property type="molecule type" value="Genomic_DNA"/>
</dbReference>
<dbReference type="GO" id="GO:0016747">
    <property type="term" value="F:acyltransferase activity, transferring groups other than amino-acyl groups"/>
    <property type="evidence" value="ECO:0007669"/>
    <property type="project" value="TreeGrafter"/>
</dbReference>
<evidence type="ECO:0000313" key="1">
    <source>
        <dbReference type="EMBL" id="MBB6715021.1"/>
    </source>
</evidence>
<reference evidence="1 2" key="1">
    <citation type="submission" date="2020-08" db="EMBL/GenBank/DDBJ databases">
        <title>Clostridia isolated from Swiss meat.</title>
        <authorList>
            <person name="Wambui J."/>
            <person name="Stevens M.J.A."/>
            <person name="Stephan R."/>
        </authorList>
    </citation>
    <scope>NUCLEOTIDE SEQUENCE [LARGE SCALE GENOMIC DNA]</scope>
    <source>
        <strain evidence="1 2">CM001</strain>
    </source>
</reference>
<dbReference type="PANTHER" id="PTHR48098">
    <property type="entry name" value="ENTEROCHELIN ESTERASE-RELATED"/>
    <property type="match status" value="1"/>
</dbReference>
<gene>
    <name evidence="1" type="ORF">H7E68_09800</name>
</gene>
<dbReference type="InterPro" id="IPR050583">
    <property type="entry name" value="Mycobacterial_A85_antigen"/>
</dbReference>
<organism evidence="1 2">
    <name type="scientific">Clostridium gasigenes</name>
    <dbReference type="NCBI Taxonomy" id="94869"/>
    <lineage>
        <taxon>Bacteria</taxon>
        <taxon>Bacillati</taxon>
        <taxon>Bacillota</taxon>
        <taxon>Clostridia</taxon>
        <taxon>Eubacteriales</taxon>
        <taxon>Clostridiaceae</taxon>
        <taxon>Clostridium</taxon>
    </lineage>
</organism>
<dbReference type="Gene3D" id="3.40.50.1820">
    <property type="entry name" value="alpha/beta hydrolase"/>
    <property type="match status" value="1"/>
</dbReference>
<evidence type="ECO:0000313" key="2">
    <source>
        <dbReference type="Proteomes" id="UP000585258"/>
    </source>
</evidence>
<name>A0A7X0VSX7_9CLOT</name>
<dbReference type="SUPFAM" id="SSF53474">
    <property type="entry name" value="alpha/beta-Hydrolases"/>
    <property type="match status" value="1"/>
</dbReference>
<accession>A0A7X0VSX7</accession>
<comment type="caution">
    <text evidence="1">The sequence shown here is derived from an EMBL/GenBank/DDBJ whole genome shotgun (WGS) entry which is preliminary data.</text>
</comment>
<dbReference type="PANTHER" id="PTHR48098:SF1">
    <property type="entry name" value="DIACYLGLYCEROL ACYLTRANSFERASE_MYCOLYLTRANSFERASE AG85A"/>
    <property type="match status" value="1"/>
</dbReference>
<proteinExistence type="predicted"/>
<dbReference type="Pfam" id="PF00756">
    <property type="entry name" value="Esterase"/>
    <property type="match status" value="1"/>
</dbReference>
<dbReference type="RefSeq" id="WP_185164463.1">
    <property type="nucleotide sequence ID" value="NZ_JACKWV010000042.1"/>
</dbReference>
<dbReference type="AlphaFoldDB" id="A0A7X0VSX7"/>
<protein>
    <submittedName>
        <fullName evidence="1">Esterase family protein</fullName>
    </submittedName>
</protein>
<dbReference type="Proteomes" id="UP000585258">
    <property type="component" value="Unassembled WGS sequence"/>
</dbReference>
<sequence>MNKSKVEKVNFYSDVLGKEIPMVVYLPECYNSLTPLPVLYFLHGRSGSENVMFEMDINTKADRMIKDGEIKPMIIVCPRIENSRGLNSSLSCKEVPDPGDNNRVINLGMYEHCFIKEMVPLTDKTFNTIKDRKGRYIGGISDGGYAALHNTFRHQHMFSKVGGHMPALELELEDEDKSYYKDMGVWEKYDPIYIARNNNISSDIDVYLDSGDKDEGRFYEGCSILHKILKEKGINSRNYIFPGNHSAEYIQSNIEKYLKFYGC</sequence>